<keyword evidence="3" id="KW-0732">Signal</keyword>
<dbReference type="InterPro" id="IPR036034">
    <property type="entry name" value="PDZ_sf"/>
</dbReference>
<organism evidence="11">
    <name type="scientific">Candidatus Kentrum sp. FM</name>
    <dbReference type="NCBI Taxonomy" id="2126340"/>
    <lineage>
        <taxon>Bacteria</taxon>
        <taxon>Pseudomonadati</taxon>
        <taxon>Pseudomonadota</taxon>
        <taxon>Gammaproteobacteria</taxon>
        <taxon>Candidatus Kentrum</taxon>
    </lineage>
</organism>
<dbReference type="InterPro" id="IPR001940">
    <property type="entry name" value="Peptidase_S1C"/>
</dbReference>
<dbReference type="FunFam" id="2.40.10.10:FF:000001">
    <property type="entry name" value="Periplasmic serine protease DegS"/>
    <property type="match status" value="1"/>
</dbReference>
<keyword evidence="9" id="KW-0812">Transmembrane</keyword>
<keyword evidence="9" id="KW-0472">Membrane</keyword>
<dbReference type="SMART" id="SM00228">
    <property type="entry name" value="PDZ"/>
    <property type="match status" value="1"/>
</dbReference>
<feature type="binding site" evidence="8">
    <location>
        <position position="187"/>
    </location>
    <ligand>
        <name>substrate</name>
    </ligand>
</feature>
<evidence type="ECO:0000256" key="4">
    <source>
        <dbReference type="ARBA" id="ARBA00022737"/>
    </source>
</evidence>
<comment type="similarity">
    <text evidence="1">Belongs to the peptidase S1C family.</text>
</comment>
<evidence type="ECO:0000256" key="3">
    <source>
        <dbReference type="ARBA" id="ARBA00022729"/>
    </source>
</evidence>
<name>A0A450SDL5_9GAMM</name>
<dbReference type="Gene3D" id="2.30.42.10">
    <property type="match status" value="1"/>
</dbReference>
<feature type="binding site" evidence="8">
    <location>
        <position position="157"/>
    </location>
    <ligand>
        <name>substrate</name>
    </ligand>
</feature>
<protein>
    <submittedName>
        <fullName evidence="11">Serine protease DegS</fullName>
    </submittedName>
</protein>
<evidence type="ECO:0000256" key="5">
    <source>
        <dbReference type="ARBA" id="ARBA00022801"/>
    </source>
</evidence>
<feature type="transmembrane region" description="Helical" evidence="9">
    <location>
        <begin position="12"/>
        <end position="32"/>
    </location>
</feature>
<dbReference type="CDD" id="cd10839">
    <property type="entry name" value="cpPDZ1_DegP-like"/>
    <property type="match status" value="1"/>
</dbReference>
<feature type="active site" description="Charge relay system" evidence="7">
    <location>
        <position position="187"/>
    </location>
</feature>
<gene>
    <name evidence="11" type="ORF">BECKFM1743C_GA0114222_100871</name>
</gene>
<evidence type="ECO:0000313" key="11">
    <source>
        <dbReference type="EMBL" id="VFJ50586.1"/>
    </source>
</evidence>
<dbReference type="PANTHER" id="PTHR43343">
    <property type="entry name" value="PEPTIDASE S12"/>
    <property type="match status" value="1"/>
</dbReference>
<dbReference type="SUPFAM" id="SSF50494">
    <property type="entry name" value="Trypsin-like serine proteases"/>
    <property type="match status" value="1"/>
</dbReference>
<keyword evidence="5" id="KW-0378">Hydrolase</keyword>
<dbReference type="EMBL" id="CAADFA010000087">
    <property type="protein sequence ID" value="VFJ50586.1"/>
    <property type="molecule type" value="Genomic_DNA"/>
</dbReference>
<dbReference type="InterPro" id="IPR009003">
    <property type="entry name" value="Peptidase_S1_PA"/>
</dbReference>
<evidence type="ECO:0000256" key="2">
    <source>
        <dbReference type="ARBA" id="ARBA00022670"/>
    </source>
</evidence>
<evidence type="ECO:0000259" key="10">
    <source>
        <dbReference type="PROSITE" id="PS50106"/>
    </source>
</evidence>
<evidence type="ECO:0000256" key="7">
    <source>
        <dbReference type="PIRSR" id="PIRSR611782-1"/>
    </source>
</evidence>
<dbReference type="Pfam" id="PF13365">
    <property type="entry name" value="Trypsin_2"/>
    <property type="match status" value="1"/>
</dbReference>
<keyword evidence="4" id="KW-0677">Repeat</keyword>
<dbReference type="GO" id="GO:0004252">
    <property type="term" value="F:serine-type endopeptidase activity"/>
    <property type="evidence" value="ECO:0007669"/>
    <property type="project" value="InterPro"/>
</dbReference>
<dbReference type="InterPro" id="IPR051201">
    <property type="entry name" value="Chloro_Bact_Ser_Proteases"/>
</dbReference>
<reference evidence="11" key="1">
    <citation type="submission" date="2019-02" db="EMBL/GenBank/DDBJ databases">
        <authorList>
            <person name="Gruber-Vodicka R. H."/>
            <person name="Seah K. B. B."/>
        </authorList>
    </citation>
    <scope>NUCLEOTIDE SEQUENCE</scope>
    <source>
        <strain evidence="11">BECK_BZ165</strain>
    </source>
</reference>
<evidence type="ECO:0000256" key="1">
    <source>
        <dbReference type="ARBA" id="ARBA00010541"/>
    </source>
</evidence>
<dbReference type="Pfam" id="PF13180">
    <property type="entry name" value="PDZ_2"/>
    <property type="match status" value="1"/>
</dbReference>
<dbReference type="Gene3D" id="2.40.10.120">
    <property type="match status" value="1"/>
</dbReference>
<keyword evidence="6" id="KW-0720">Serine protease</keyword>
<dbReference type="AlphaFoldDB" id="A0A450SDL5"/>
<keyword evidence="9" id="KW-1133">Transmembrane helix</keyword>
<dbReference type="PANTHER" id="PTHR43343:SF3">
    <property type="entry name" value="PROTEASE DO-LIKE 8, CHLOROPLASTIC"/>
    <property type="match status" value="1"/>
</dbReference>
<evidence type="ECO:0000256" key="6">
    <source>
        <dbReference type="ARBA" id="ARBA00022825"/>
    </source>
</evidence>
<feature type="domain" description="PDZ" evidence="10">
    <location>
        <begin position="331"/>
        <end position="376"/>
    </location>
</feature>
<dbReference type="GO" id="GO:0006508">
    <property type="term" value="P:proteolysis"/>
    <property type="evidence" value="ECO:0007669"/>
    <property type="project" value="UniProtKB-KW"/>
</dbReference>
<dbReference type="InterPro" id="IPR011782">
    <property type="entry name" value="Pept_S1C_Do"/>
</dbReference>
<feature type="active site" description="Charge relay system" evidence="7">
    <location>
        <position position="157"/>
    </location>
</feature>
<accession>A0A450SDL5</accession>
<dbReference type="PROSITE" id="PS50106">
    <property type="entry name" value="PDZ"/>
    <property type="match status" value="1"/>
</dbReference>
<dbReference type="PRINTS" id="PR00834">
    <property type="entry name" value="PROTEASES2C"/>
</dbReference>
<dbReference type="NCBIfam" id="TIGR02037">
    <property type="entry name" value="degP_htrA_DO"/>
    <property type="match status" value="1"/>
</dbReference>
<feature type="binding site" evidence="8">
    <location>
        <begin position="259"/>
        <end position="261"/>
    </location>
    <ligand>
        <name>substrate</name>
    </ligand>
</feature>
<sequence length="420" mass="45099">MRFTQITKSTHRIITIGLAAAFVVVFFFPELLQNGAAPEFAKNQGENWLKNLSGAAVPQANAKNPPFTGMGVISYADAVESASPAVVNIHTTKVVTRRVSPLFDDPFFRRFFGSDDPVFRHFFGDRSGRGNTRKRIENSLGSGVIFDKKGYILTNNHVIAGADEIKVLLQDGRSAQARIVGTDPATDLAVLQIELDRLPAIVISQSKVLRVGDVVLAIGNPFGVGQTVTMGIVSATGRDRLGINTFEDFIQTDAAINPGNSGGALINPHGELIGINTAIFSKSGGSQGIGFAIPVTLAGDVMEQIIEHGFVARSWLGIDAQDITPDLAESFGLGNTDGVLVAGVLRGGPADVAGVEPGDVITHVEKAQVEDAHDLLNIIARIRPETTTALQIVRNGRKMTIRARVKQRPETKKRRLQRLQ</sequence>
<keyword evidence="2 11" id="KW-0645">Protease</keyword>
<feature type="active site" description="Charge relay system" evidence="7">
    <location>
        <position position="261"/>
    </location>
</feature>
<evidence type="ECO:0000256" key="9">
    <source>
        <dbReference type="SAM" id="Phobius"/>
    </source>
</evidence>
<evidence type="ECO:0000256" key="8">
    <source>
        <dbReference type="PIRSR" id="PIRSR611782-2"/>
    </source>
</evidence>
<dbReference type="SUPFAM" id="SSF50156">
    <property type="entry name" value="PDZ domain-like"/>
    <property type="match status" value="1"/>
</dbReference>
<proteinExistence type="inferred from homology"/>
<dbReference type="InterPro" id="IPR001478">
    <property type="entry name" value="PDZ"/>
</dbReference>